<dbReference type="InterPro" id="IPR012337">
    <property type="entry name" value="RNaseH-like_sf"/>
</dbReference>
<keyword evidence="4" id="KW-1185">Reference proteome</keyword>
<reference evidence="3 4" key="2">
    <citation type="journal article" date="2022" name="Mol. Biol. Evol.">
        <title>Comparative Genomics Reveals Insights into the Divergent Evolution of Astigmatic Mites and Household Pest Adaptations.</title>
        <authorList>
            <person name="Xiong Q."/>
            <person name="Wan A.T."/>
            <person name="Liu X."/>
            <person name="Fung C.S."/>
            <person name="Xiao X."/>
            <person name="Malainual N."/>
            <person name="Hou J."/>
            <person name="Wang L."/>
            <person name="Wang M."/>
            <person name="Yang K.Y."/>
            <person name="Cui Y."/>
            <person name="Leung E.L."/>
            <person name="Nong W."/>
            <person name="Shin S.K."/>
            <person name="Au S.W."/>
            <person name="Jeong K.Y."/>
            <person name="Chew F.T."/>
            <person name="Hui J.H."/>
            <person name="Leung T.F."/>
            <person name="Tungtrongchitr A."/>
            <person name="Zhong N."/>
            <person name="Liu Z."/>
            <person name="Tsui S.K."/>
        </authorList>
    </citation>
    <scope>NUCLEOTIDE SEQUENCE [LARGE SCALE GENOMIC DNA]</scope>
    <source>
        <strain evidence="3">Derp</strain>
    </source>
</reference>
<accession>A0ABQ8J1R1</accession>
<gene>
    <name evidence="3" type="ORF">DERP_014546</name>
</gene>
<sequence>MKRVFDNKSFAFMVSLDIKGAFDSARYDIILQRLRNFEIPPNIYAVIVDYFKDRIVELPLLNVMVSKRVTGGCPQGGKISPLLWNVLLDDLLKLPLPSNCFLQAYADDTILFCEHRSIENCAFLTNNALQIIEQWGLNNGLVFNPMKTQAMMVTKRRNFVLPDLFLNGHMINIVRCIKILGVLIDSKLTWNDHISYIKSKAMKIYNLIRWKHGSNWGLSFDVLRTIYLQAIEPIILYACPVWSDILNCSTKCCSLLSLQRCFAISMIRAYRTVSLEAALVIANIPPIDLKILYFTKIFAIKHGLSSEHIYQLPVDYSVTVHPAKFNILFDFCGSDVFDNDRNSSGYTIYTDGSKINDEVGSAVVIFANDEKRSPLLVLTYRLNSNCSVYQAELFGICNAISWVIENGVSDAVILSDSKSAIQSICNFHSTNFLVQLIFKMVADYTGRICIKWIKAHNGCFGNDLADFYAKQATLLMDVSFDLLPLSFAHRNLKSLMINNWQQNWTTTTNGSCTKKFFPTIQHRLDSCLIPGFIITQFLTNHGKFNQYLSRFRISNSSVCNFCSCQVQSSLHLINNCNRFAYERFNFYNLINSDDCTYFCNSNNFDHFLKFVFFIYNNL</sequence>
<proteinExistence type="predicted"/>
<dbReference type="PROSITE" id="PS50879">
    <property type="entry name" value="RNASE_H_1"/>
    <property type="match status" value="1"/>
</dbReference>
<reference evidence="3 4" key="1">
    <citation type="journal article" date="2018" name="J. Allergy Clin. Immunol.">
        <title>High-quality assembly of Dermatophagoides pteronyssinus genome and transcriptome reveals a wide range of novel allergens.</title>
        <authorList>
            <person name="Liu X.Y."/>
            <person name="Yang K.Y."/>
            <person name="Wang M.Q."/>
            <person name="Kwok J.S."/>
            <person name="Zeng X."/>
            <person name="Yang Z."/>
            <person name="Xiao X.J."/>
            <person name="Lau C.P."/>
            <person name="Li Y."/>
            <person name="Huang Z.M."/>
            <person name="Ba J.G."/>
            <person name="Yim A.K."/>
            <person name="Ouyang C.Y."/>
            <person name="Ngai S.M."/>
            <person name="Chan T.F."/>
            <person name="Leung E.L."/>
            <person name="Liu L."/>
            <person name="Liu Z.G."/>
            <person name="Tsui S.K."/>
        </authorList>
    </citation>
    <scope>NUCLEOTIDE SEQUENCE [LARGE SCALE GENOMIC DNA]</scope>
    <source>
        <strain evidence="3">Derp</strain>
    </source>
</reference>
<feature type="domain" description="Reverse transcriptase" evidence="1">
    <location>
        <begin position="1"/>
        <end position="184"/>
    </location>
</feature>
<evidence type="ECO:0000259" key="1">
    <source>
        <dbReference type="PROSITE" id="PS50878"/>
    </source>
</evidence>
<feature type="domain" description="RNase H type-1" evidence="2">
    <location>
        <begin position="342"/>
        <end position="474"/>
    </location>
</feature>
<dbReference type="CDD" id="cd09276">
    <property type="entry name" value="Rnase_HI_RT_non_LTR"/>
    <property type="match status" value="1"/>
</dbReference>
<evidence type="ECO:0000313" key="4">
    <source>
        <dbReference type="Proteomes" id="UP000887458"/>
    </source>
</evidence>
<dbReference type="Gene3D" id="3.30.420.10">
    <property type="entry name" value="Ribonuclease H-like superfamily/Ribonuclease H"/>
    <property type="match status" value="1"/>
</dbReference>
<protein>
    <recommendedName>
        <fullName evidence="5">RNA-directed DNA polymerase from mobile element jockey</fullName>
    </recommendedName>
</protein>
<dbReference type="InterPro" id="IPR000477">
    <property type="entry name" value="RT_dom"/>
</dbReference>
<dbReference type="SUPFAM" id="SSF53098">
    <property type="entry name" value="Ribonuclease H-like"/>
    <property type="match status" value="1"/>
</dbReference>
<dbReference type="Pfam" id="PF00075">
    <property type="entry name" value="RNase_H"/>
    <property type="match status" value="1"/>
</dbReference>
<evidence type="ECO:0000259" key="2">
    <source>
        <dbReference type="PROSITE" id="PS50879"/>
    </source>
</evidence>
<dbReference type="InterPro" id="IPR043502">
    <property type="entry name" value="DNA/RNA_pol_sf"/>
</dbReference>
<comment type="caution">
    <text evidence="3">The sequence shown here is derived from an EMBL/GenBank/DDBJ whole genome shotgun (WGS) entry which is preliminary data.</text>
</comment>
<organism evidence="3 4">
    <name type="scientific">Dermatophagoides pteronyssinus</name>
    <name type="common">European house dust mite</name>
    <dbReference type="NCBI Taxonomy" id="6956"/>
    <lineage>
        <taxon>Eukaryota</taxon>
        <taxon>Metazoa</taxon>
        <taxon>Ecdysozoa</taxon>
        <taxon>Arthropoda</taxon>
        <taxon>Chelicerata</taxon>
        <taxon>Arachnida</taxon>
        <taxon>Acari</taxon>
        <taxon>Acariformes</taxon>
        <taxon>Sarcoptiformes</taxon>
        <taxon>Astigmata</taxon>
        <taxon>Psoroptidia</taxon>
        <taxon>Analgoidea</taxon>
        <taxon>Pyroglyphidae</taxon>
        <taxon>Dermatophagoidinae</taxon>
        <taxon>Dermatophagoides</taxon>
    </lineage>
</organism>
<dbReference type="PANTHER" id="PTHR33332">
    <property type="entry name" value="REVERSE TRANSCRIPTASE DOMAIN-CONTAINING PROTEIN"/>
    <property type="match status" value="1"/>
</dbReference>
<dbReference type="Proteomes" id="UP000887458">
    <property type="component" value="Unassembled WGS sequence"/>
</dbReference>
<dbReference type="InterPro" id="IPR002156">
    <property type="entry name" value="RNaseH_domain"/>
</dbReference>
<evidence type="ECO:0000313" key="3">
    <source>
        <dbReference type="EMBL" id="KAH9416497.1"/>
    </source>
</evidence>
<dbReference type="SUPFAM" id="SSF56672">
    <property type="entry name" value="DNA/RNA polymerases"/>
    <property type="match status" value="1"/>
</dbReference>
<name>A0ABQ8J1R1_DERPT</name>
<dbReference type="EMBL" id="NJHN03000091">
    <property type="protein sequence ID" value="KAH9416497.1"/>
    <property type="molecule type" value="Genomic_DNA"/>
</dbReference>
<dbReference type="PROSITE" id="PS50878">
    <property type="entry name" value="RT_POL"/>
    <property type="match status" value="1"/>
</dbReference>
<dbReference type="Pfam" id="PF00078">
    <property type="entry name" value="RVT_1"/>
    <property type="match status" value="1"/>
</dbReference>
<evidence type="ECO:0008006" key="5">
    <source>
        <dbReference type="Google" id="ProtNLM"/>
    </source>
</evidence>
<dbReference type="InterPro" id="IPR036397">
    <property type="entry name" value="RNaseH_sf"/>
</dbReference>